<organism evidence="7 8">
    <name type="scientific">Breznakiella homolactica</name>
    <dbReference type="NCBI Taxonomy" id="2798577"/>
    <lineage>
        <taxon>Bacteria</taxon>
        <taxon>Pseudomonadati</taxon>
        <taxon>Spirochaetota</taxon>
        <taxon>Spirochaetia</taxon>
        <taxon>Spirochaetales</taxon>
        <taxon>Breznakiellaceae</taxon>
        <taxon>Breznakiella</taxon>
    </lineage>
</organism>
<name>A0A7T8BBX1_9SPIR</name>
<evidence type="ECO:0000259" key="5">
    <source>
        <dbReference type="Pfam" id="PF00150"/>
    </source>
</evidence>
<dbReference type="Pfam" id="PF18564">
    <property type="entry name" value="Glyco_hydro_5_C"/>
    <property type="match status" value="1"/>
</dbReference>
<comment type="similarity">
    <text evidence="1 4">Belongs to the glycosyl hydrolase 5 (cellulase A) family.</text>
</comment>
<evidence type="ECO:0000313" key="8">
    <source>
        <dbReference type="Proteomes" id="UP000595917"/>
    </source>
</evidence>
<evidence type="ECO:0000256" key="4">
    <source>
        <dbReference type="RuleBase" id="RU361153"/>
    </source>
</evidence>
<dbReference type="InterPro" id="IPR018087">
    <property type="entry name" value="Glyco_hydro_5_CS"/>
</dbReference>
<keyword evidence="8" id="KW-1185">Reference proteome</keyword>
<protein>
    <submittedName>
        <fullName evidence="7">Cellulase family glycosylhydrolase</fullName>
    </submittedName>
</protein>
<feature type="domain" description="Glycoside hydrolase family 5 C-terminal" evidence="6">
    <location>
        <begin position="529"/>
        <end position="605"/>
    </location>
</feature>
<dbReference type="Proteomes" id="UP000595917">
    <property type="component" value="Chromosome"/>
</dbReference>
<evidence type="ECO:0000256" key="2">
    <source>
        <dbReference type="ARBA" id="ARBA00022801"/>
    </source>
</evidence>
<dbReference type="GO" id="GO:0000272">
    <property type="term" value="P:polysaccharide catabolic process"/>
    <property type="evidence" value="ECO:0007669"/>
    <property type="project" value="InterPro"/>
</dbReference>
<dbReference type="InterPro" id="IPR052066">
    <property type="entry name" value="Glycosphingolipid_Hydrolases"/>
</dbReference>
<dbReference type="GO" id="GO:0008422">
    <property type="term" value="F:beta-glucosidase activity"/>
    <property type="evidence" value="ECO:0007669"/>
    <property type="project" value="TreeGrafter"/>
</dbReference>
<keyword evidence="2 4" id="KW-0378">Hydrolase</keyword>
<dbReference type="InterPro" id="IPR001547">
    <property type="entry name" value="Glyco_hydro_5"/>
</dbReference>
<dbReference type="GO" id="GO:0016042">
    <property type="term" value="P:lipid catabolic process"/>
    <property type="evidence" value="ECO:0007669"/>
    <property type="project" value="UniProtKB-ARBA"/>
</dbReference>
<accession>A0A7T8BBX1</accession>
<dbReference type="Gene3D" id="3.20.20.80">
    <property type="entry name" value="Glycosidases"/>
    <property type="match status" value="1"/>
</dbReference>
<dbReference type="Gene3D" id="2.60.40.1180">
    <property type="entry name" value="Golgi alpha-mannosidase II"/>
    <property type="match status" value="1"/>
</dbReference>
<evidence type="ECO:0000256" key="3">
    <source>
        <dbReference type="ARBA" id="ARBA00023295"/>
    </source>
</evidence>
<dbReference type="Pfam" id="PF00150">
    <property type="entry name" value="Cellulase"/>
    <property type="match status" value="1"/>
</dbReference>
<dbReference type="AlphaFoldDB" id="A0A7T8BBX1"/>
<reference evidence="7" key="1">
    <citation type="submission" date="2021-01" db="EMBL/GenBank/DDBJ databases">
        <title>Description of Breznakiella homolactica.</title>
        <authorList>
            <person name="Song Y."/>
            <person name="Brune A."/>
        </authorList>
    </citation>
    <scope>NUCLEOTIDE SEQUENCE</scope>
    <source>
        <strain evidence="7">RmG30</strain>
    </source>
</reference>
<dbReference type="SUPFAM" id="SSF51445">
    <property type="entry name" value="(Trans)glycosidases"/>
    <property type="match status" value="1"/>
</dbReference>
<keyword evidence="3 4" id="KW-0326">Glycosidase</keyword>
<dbReference type="InterPro" id="IPR017853">
    <property type="entry name" value="GH"/>
</dbReference>
<dbReference type="KEGG" id="bhc:JFL75_06290"/>
<evidence type="ECO:0000256" key="1">
    <source>
        <dbReference type="ARBA" id="ARBA00005641"/>
    </source>
</evidence>
<dbReference type="RefSeq" id="WP_215627824.1">
    <property type="nucleotide sequence ID" value="NZ_CP067089.2"/>
</dbReference>
<dbReference type="PANTHER" id="PTHR31308:SF5">
    <property type="entry name" value="ERGOSTERYL-BETA-GLUCOSIDASE"/>
    <property type="match status" value="1"/>
</dbReference>
<evidence type="ECO:0000313" key="7">
    <source>
        <dbReference type="EMBL" id="QQO10520.1"/>
    </source>
</evidence>
<dbReference type="EMBL" id="CP067089">
    <property type="protein sequence ID" value="QQO10520.1"/>
    <property type="molecule type" value="Genomic_DNA"/>
</dbReference>
<proteinExistence type="inferred from homology"/>
<dbReference type="PROSITE" id="PS00659">
    <property type="entry name" value="GLYCOSYL_HYDROL_F5"/>
    <property type="match status" value="1"/>
</dbReference>
<dbReference type="GO" id="GO:1901136">
    <property type="term" value="P:carbohydrate derivative catabolic process"/>
    <property type="evidence" value="ECO:0007669"/>
    <property type="project" value="UniProtKB-ARBA"/>
</dbReference>
<evidence type="ECO:0000259" key="6">
    <source>
        <dbReference type="Pfam" id="PF18564"/>
    </source>
</evidence>
<gene>
    <name evidence="7" type="ORF">JFL75_06290</name>
</gene>
<feature type="domain" description="Glycoside hydrolase family 5" evidence="5">
    <location>
        <begin position="56"/>
        <end position="127"/>
    </location>
</feature>
<dbReference type="PANTHER" id="PTHR31308">
    <property type="match status" value="1"/>
</dbReference>
<dbReference type="InterPro" id="IPR041036">
    <property type="entry name" value="GH5_C"/>
</dbReference>
<sequence length="629" mass="70924">MKIDRSFVKDDMGRTLLLRGCNLGGDSKFPAVPEGATWHRDSLKNPETVSFAGRPFPEEEAETHFRRLARWGMTFVRFTITWEALEHAGPGIYDEAYLAYLRKIFNIAKDQGIGIFIDPHQDVWSRWTGGDGAPVWTMEKLGIIPENLDECGAAFTHQHYGDPFPRMIWPTNYNRYAAATMFTLFFGGRTYAPETEIDNENAQDCLQERYLSAMRHCYRRLKNCTAIVGWGTMNEPHPGFIGYKNLEGLENYPVAAGPVPSPLLAMAAASGHSVEFPVYVTGINGPKVTKKQAVNPQGLSLFREGYGCPWKKAGVWTDEGGSPRILKPGHFSEAGGKPVRFADDFLKPFMKRFIDRMEEAGRNTVFFIEGVPHGEHPSWEKEETAPVVNAFHWYDGATLYMKFFRPWFSFRADTGKMVLGRKNAVKSFSDQLRGGLEWTRNRMGEMPCLLGEFGLPFDMNGKKAFRTGDYRLHEEALAMYYEAVDDQLLHSTIWNYTASNTHEHGDGWNGEDLSIFSDGKGRAWKGWLRPYPMATAGTPRSFFWDRKKGRCVFTFLADGTIDAETELFMPPECLGTDPAVTVAGAGPDTVWNCDPEARRFFINHRGFSGEITLTLERQPGTPKGGAFCE</sequence>
<dbReference type="InterPro" id="IPR013780">
    <property type="entry name" value="Glyco_hydro_b"/>
</dbReference>